<sequence length="60" mass="7027">MEFKERGAISGGELYISGRETIGSRNVNGIRKSDGSRGKKLKERLKEWMKERRNTWKNEK</sequence>
<keyword evidence="2" id="KW-1185">Reference proteome</keyword>
<dbReference type="AlphaFoldDB" id="A0A834X9S6"/>
<evidence type="ECO:0000313" key="1">
    <source>
        <dbReference type="EMBL" id="KAF7840109.1"/>
    </source>
</evidence>
<dbReference type="EMBL" id="JAAIUW010000003">
    <property type="protein sequence ID" value="KAF7840109.1"/>
    <property type="molecule type" value="Genomic_DNA"/>
</dbReference>
<comment type="caution">
    <text evidence="1">The sequence shown here is derived from an EMBL/GenBank/DDBJ whole genome shotgun (WGS) entry which is preliminary data.</text>
</comment>
<protein>
    <submittedName>
        <fullName evidence="1">Uncharacterized protein</fullName>
    </submittedName>
</protein>
<name>A0A834X9S6_9FABA</name>
<proteinExistence type="predicted"/>
<reference evidence="1" key="1">
    <citation type="submission" date="2020-09" db="EMBL/GenBank/DDBJ databases">
        <title>Genome-Enabled Discovery of Anthraquinone Biosynthesis in Senna tora.</title>
        <authorList>
            <person name="Kang S.-H."/>
            <person name="Pandey R.P."/>
            <person name="Lee C.-M."/>
            <person name="Sim J.-S."/>
            <person name="Jeong J.-T."/>
            <person name="Choi B.-S."/>
            <person name="Jung M."/>
            <person name="Ginzburg D."/>
            <person name="Zhao K."/>
            <person name="Won S.Y."/>
            <person name="Oh T.-J."/>
            <person name="Yu Y."/>
            <person name="Kim N.-H."/>
            <person name="Lee O.R."/>
            <person name="Lee T.-H."/>
            <person name="Bashyal P."/>
            <person name="Kim T.-S."/>
            <person name="Lee W.-H."/>
            <person name="Kawkins C."/>
            <person name="Kim C.-K."/>
            <person name="Kim J.S."/>
            <person name="Ahn B.O."/>
            <person name="Rhee S.Y."/>
            <person name="Sohng J.K."/>
        </authorList>
    </citation>
    <scope>NUCLEOTIDE SEQUENCE</scope>
    <source>
        <tissue evidence="1">Leaf</tissue>
    </source>
</reference>
<gene>
    <name evidence="1" type="ORF">G2W53_008591</name>
</gene>
<evidence type="ECO:0000313" key="2">
    <source>
        <dbReference type="Proteomes" id="UP000634136"/>
    </source>
</evidence>
<organism evidence="1 2">
    <name type="scientific">Senna tora</name>
    <dbReference type="NCBI Taxonomy" id="362788"/>
    <lineage>
        <taxon>Eukaryota</taxon>
        <taxon>Viridiplantae</taxon>
        <taxon>Streptophyta</taxon>
        <taxon>Embryophyta</taxon>
        <taxon>Tracheophyta</taxon>
        <taxon>Spermatophyta</taxon>
        <taxon>Magnoliopsida</taxon>
        <taxon>eudicotyledons</taxon>
        <taxon>Gunneridae</taxon>
        <taxon>Pentapetalae</taxon>
        <taxon>rosids</taxon>
        <taxon>fabids</taxon>
        <taxon>Fabales</taxon>
        <taxon>Fabaceae</taxon>
        <taxon>Caesalpinioideae</taxon>
        <taxon>Cassia clade</taxon>
        <taxon>Senna</taxon>
    </lineage>
</organism>
<dbReference type="Proteomes" id="UP000634136">
    <property type="component" value="Unassembled WGS sequence"/>
</dbReference>
<accession>A0A834X9S6</accession>